<comment type="subcellular location">
    <subcellularLocation>
        <location evidence="1">Membrane</location>
        <topology evidence="1">Single-pass membrane protein</topology>
    </subcellularLocation>
</comment>
<dbReference type="InterPro" id="IPR036179">
    <property type="entry name" value="Ig-like_dom_sf"/>
</dbReference>
<evidence type="ECO:0000256" key="3">
    <source>
        <dbReference type="ARBA" id="ARBA00022989"/>
    </source>
</evidence>
<keyword evidence="4" id="KW-0472">Membrane</keyword>
<feature type="domain" description="Ig-like" evidence="5">
    <location>
        <begin position="154"/>
        <end position="231"/>
    </location>
</feature>
<evidence type="ECO:0000313" key="7">
    <source>
        <dbReference type="Proteomes" id="UP000228934"/>
    </source>
</evidence>
<dbReference type="Proteomes" id="UP000228934">
    <property type="component" value="Unassembled WGS sequence"/>
</dbReference>
<evidence type="ECO:0000256" key="1">
    <source>
        <dbReference type="ARBA" id="ARBA00004167"/>
    </source>
</evidence>
<feature type="non-terminal residue" evidence="6">
    <location>
        <position position="231"/>
    </location>
</feature>
<dbReference type="InterPro" id="IPR051036">
    <property type="entry name" value="SIGLEC"/>
</dbReference>
<dbReference type="AlphaFoldDB" id="A0A2G9P3X9"/>
<accession>A0A2G9P3X9</accession>
<keyword evidence="3" id="KW-1133">Transmembrane helix</keyword>
<proteinExistence type="predicted"/>
<keyword evidence="7" id="KW-1185">Reference proteome</keyword>
<evidence type="ECO:0000259" key="5">
    <source>
        <dbReference type="PROSITE" id="PS50835"/>
    </source>
</evidence>
<dbReference type="InterPro" id="IPR013106">
    <property type="entry name" value="Ig_V-set"/>
</dbReference>
<feature type="domain" description="Ig-like" evidence="5">
    <location>
        <begin position="5"/>
        <end position="116"/>
    </location>
</feature>
<dbReference type="PANTHER" id="PTHR12035">
    <property type="entry name" value="SIALIC ACID BINDING IMMUNOGLOBULIN-LIKE LECTIN"/>
    <property type="match status" value="1"/>
</dbReference>
<dbReference type="PROSITE" id="PS50835">
    <property type="entry name" value="IG_LIKE"/>
    <property type="match status" value="2"/>
</dbReference>
<dbReference type="Gene3D" id="2.60.40.10">
    <property type="entry name" value="Immunoglobulins"/>
    <property type="match status" value="2"/>
</dbReference>
<reference evidence="7" key="1">
    <citation type="journal article" date="2017" name="Nat. Commun.">
        <title>The North American bullfrog draft genome provides insight into hormonal regulation of long noncoding RNA.</title>
        <authorList>
            <person name="Hammond S.A."/>
            <person name="Warren R.L."/>
            <person name="Vandervalk B.P."/>
            <person name="Kucuk E."/>
            <person name="Khan H."/>
            <person name="Gibb E.A."/>
            <person name="Pandoh P."/>
            <person name="Kirk H."/>
            <person name="Zhao Y."/>
            <person name="Jones M."/>
            <person name="Mungall A.J."/>
            <person name="Coope R."/>
            <person name="Pleasance S."/>
            <person name="Moore R.A."/>
            <person name="Holt R.A."/>
            <person name="Round J.M."/>
            <person name="Ohora S."/>
            <person name="Walle B.V."/>
            <person name="Veldhoen N."/>
            <person name="Helbing C.C."/>
            <person name="Birol I."/>
        </authorList>
    </citation>
    <scope>NUCLEOTIDE SEQUENCE [LARGE SCALE GENOMIC DNA]</scope>
</reference>
<dbReference type="SUPFAM" id="SSF48726">
    <property type="entry name" value="Immunoglobulin"/>
    <property type="match status" value="2"/>
</dbReference>
<name>A0A2G9P3X9_AQUCT</name>
<dbReference type="GO" id="GO:0033691">
    <property type="term" value="F:sialic acid binding"/>
    <property type="evidence" value="ECO:0007669"/>
    <property type="project" value="TreeGrafter"/>
</dbReference>
<dbReference type="Pfam" id="PF07686">
    <property type="entry name" value="V-set"/>
    <property type="match status" value="1"/>
</dbReference>
<evidence type="ECO:0000256" key="4">
    <source>
        <dbReference type="ARBA" id="ARBA00023136"/>
    </source>
</evidence>
<dbReference type="InterPro" id="IPR007110">
    <property type="entry name" value="Ig-like_dom"/>
</dbReference>
<protein>
    <recommendedName>
        <fullName evidence="5">Ig-like domain-containing protein</fullName>
    </recommendedName>
</protein>
<dbReference type="EMBL" id="KV922780">
    <property type="protein sequence ID" value="PIN98043.1"/>
    <property type="molecule type" value="Genomic_DNA"/>
</dbReference>
<dbReference type="OrthoDB" id="6152887at2759"/>
<dbReference type="GO" id="GO:0007155">
    <property type="term" value="P:cell adhesion"/>
    <property type="evidence" value="ECO:0007669"/>
    <property type="project" value="TreeGrafter"/>
</dbReference>
<gene>
    <name evidence="6" type="ORF">AB205_0178960</name>
</gene>
<organism evidence="6 7">
    <name type="scientific">Aquarana catesbeiana</name>
    <name type="common">American bullfrog</name>
    <name type="synonym">Rana catesbeiana</name>
    <dbReference type="NCBI Taxonomy" id="8400"/>
    <lineage>
        <taxon>Eukaryota</taxon>
        <taxon>Metazoa</taxon>
        <taxon>Chordata</taxon>
        <taxon>Craniata</taxon>
        <taxon>Vertebrata</taxon>
        <taxon>Euteleostomi</taxon>
        <taxon>Amphibia</taxon>
        <taxon>Batrachia</taxon>
        <taxon>Anura</taxon>
        <taxon>Neobatrachia</taxon>
        <taxon>Ranoidea</taxon>
        <taxon>Ranidae</taxon>
        <taxon>Aquarana</taxon>
    </lineage>
</organism>
<keyword evidence="2" id="KW-0812">Transmembrane</keyword>
<dbReference type="InterPro" id="IPR013783">
    <property type="entry name" value="Ig-like_fold"/>
</dbReference>
<evidence type="ECO:0000313" key="6">
    <source>
        <dbReference type="EMBL" id="PIN98043.1"/>
    </source>
</evidence>
<sequence length="231" mass="26685">MISIPLGDVYSEEDKSYCTEQPDSIRVEKGGSVIIPCHFSYPKNVTPEEVRVYWRHAKGGRCGSNEFIYNHTENRIHAAYRGRISVAGNPQKKRTATIRIQNLRENDGPMFCCRISLYYNGEAIESWQNRHGTYLRFKGQFSVEQPDVVPAVIGEDISILCVVHNRSPDAIEEIIWRVGTSDLCFENNEFLIWNTQNITHKVGRWRLQKSEKIFLLYIESVKDSDSLQYCC</sequence>
<dbReference type="PANTHER" id="PTHR12035:SF125">
    <property type="entry name" value="SIALIC ACID-BINDING IG-LIKE LECTIN 5"/>
    <property type="match status" value="1"/>
</dbReference>
<dbReference type="GO" id="GO:0005886">
    <property type="term" value="C:plasma membrane"/>
    <property type="evidence" value="ECO:0007669"/>
    <property type="project" value="TreeGrafter"/>
</dbReference>
<evidence type="ECO:0000256" key="2">
    <source>
        <dbReference type="ARBA" id="ARBA00022692"/>
    </source>
</evidence>